<protein>
    <submittedName>
        <fullName evidence="2">Ribonuclease H-like domain-containing protein</fullName>
    </submittedName>
</protein>
<comment type="caution">
    <text evidence="2">The sequence shown here is derived from an EMBL/GenBank/DDBJ whole genome shotgun (WGS) entry which is preliminary data.</text>
</comment>
<organism evidence="2 3">
    <name type="scientific">Candidatus Clostridium stratigraminis</name>
    <dbReference type="NCBI Taxonomy" id="3381661"/>
    <lineage>
        <taxon>Bacteria</taxon>
        <taxon>Bacillati</taxon>
        <taxon>Bacillota</taxon>
        <taxon>Clostridia</taxon>
        <taxon>Eubacteriales</taxon>
        <taxon>Clostridiaceae</taxon>
        <taxon>Clostridium</taxon>
    </lineage>
</organism>
<accession>A0ABW8T5V0</accession>
<dbReference type="SUPFAM" id="SSF53098">
    <property type="entry name" value="Ribonuclease H-like"/>
    <property type="match status" value="1"/>
</dbReference>
<dbReference type="Pfam" id="PF13482">
    <property type="entry name" value="RNase_H_2"/>
    <property type="match status" value="1"/>
</dbReference>
<reference evidence="2 3" key="1">
    <citation type="submission" date="2024-11" db="EMBL/GenBank/DDBJ databases">
        <authorList>
            <person name="Heng Y.C."/>
            <person name="Lim A.C.H."/>
            <person name="Lee J.K.Y."/>
            <person name="Kittelmann S."/>
        </authorList>
    </citation>
    <scope>NUCLEOTIDE SEQUENCE [LARGE SCALE GENOMIC DNA]</scope>
    <source>
        <strain evidence="2 3">WILCCON 0185</strain>
    </source>
</reference>
<dbReference type="PANTHER" id="PTHR38462">
    <property type="entry name" value="EXONUCLEASE-LIKE PROTEIN"/>
    <property type="match status" value="1"/>
</dbReference>
<evidence type="ECO:0000313" key="3">
    <source>
        <dbReference type="Proteomes" id="UP001623591"/>
    </source>
</evidence>
<dbReference type="InterPro" id="IPR038720">
    <property type="entry name" value="YprB_RNase_H-like_dom"/>
</dbReference>
<dbReference type="RefSeq" id="WP_406770291.1">
    <property type="nucleotide sequence ID" value="NZ_JBJHZZ010000010.1"/>
</dbReference>
<dbReference type="EMBL" id="JBJHZZ010000010">
    <property type="protein sequence ID" value="MFL0247858.1"/>
    <property type="molecule type" value="Genomic_DNA"/>
</dbReference>
<dbReference type="InterPro" id="IPR036397">
    <property type="entry name" value="RNaseH_sf"/>
</dbReference>
<dbReference type="InterPro" id="IPR012337">
    <property type="entry name" value="RNaseH-like_sf"/>
</dbReference>
<sequence length="265" mass="31334">MYIREYTDNIKIEADIIEKYNMHNIAYFDIETTGFEKDKDYIILISLGYYNDEGKFNIKQYFAEELIDEAEILYAFAKDIVKFNRWCSYNGVAFDEPFIARRMGKNNIHCSLPNEHIDLYRIIRPYYKQLGMERCNLKTVEKYLGVNREDQIDGGMSVELYYQYLETKEDELKDIIMLHNYEDVLNLPLIFKIIYKVENNTSIIREDSITEKQLKFLKSLIKKNNIEVSFEVERVSKKAASKIIDAILKGNINSREISNMVSSSY</sequence>
<dbReference type="PANTHER" id="PTHR38462:SF1">
    <property type="entry name" value="YPRB RIBONUCLEASE H-LIKE DOMAIN-CONTAINING PROTEIN"/>
    <property type="match status" value="1"/>
</dbReference>
<dbReference type="Proteomes" id="UP001623591">
    <property type="component" value="Unassembled WGS sequence"/>
</dbReference>
<name>A0ABW8T5V0_9CLOT</name>
<gene>
    <name evidence="2" type="ORF">ACJDUG_12840</name>
</gene>
<evidence type="ECO:0000313" key="2">
    <source>
        <dbReference type="EMBL" id="MFL0247858.1"/>
    </source>
</evidence>
<feature type="domain" description="YprB ribonuclease H-like" evidence="1">
    <location>
        <begin position="26"/>
        <end position="193"/>
    </location>
</feature>
<dbReference type="Gene3D" id="3.30.420.10">
    <property type="entry name" value="Ribonuclease H-like superfamily/Ribonuclease H"/>
    <property type="match status" value="1"/>
</dbReference>
<keyword evidence="3" id="KW-1185">Reference proteome</keyword>
<evidence type="ECO:0000259" key="1">
    <source>
        <dbReference type="Pfam" id="PF13482"/>
    </source>
</evidence>
<proteinExistence type="predicted"/>